<reference evidence="9 10" key="1">
    <citation type="journal article" date="2010" name="PLoS Biol.">
        <title>Multi-platform next-generation sequencing of the domestic turkey (Meleagris gallopavo): genome assembly and analysis.</title>
        <authorList>
            <person name="Dalloul R.A."/>
            <person name="Long J.A."/>
            <person name="Zimin A.V."/>
            <person name="Aslam L."/>
            <person name="Beal K."/>
            <person name="Blomberg L.A."/>
            <person name="Bouffard P."/>
            <person name="Burt D.W."/>
            <person name="Crasta O."/>
            <person name="Crooijmans R.P."/>
            <person name="Cooper K."/>
            <person name="Coulombe R.A."/>
            <person name="De S."/>
            <person name="Delany M.E."/>
            <person name="Dodgson J.B."/>
            <person name="Dong J.J."/>
            <person name="Evans C."/>
            <person name="Frederickson K.M."/>
            <person name="Flicek P."/>
            <person name="Florea L."/>
            <person name="Folkerts O."/>
            <person name="Groenen M.A."/>
            <person name="Harkins T.T."/>
            <person name="Herrero J."/>
            <person name="Hoffmann S."/>
            <person name="Megens H.J."/>
            <person name="Jiang A."/>
            <person name="de Jong P."/>
            <person name="Kaiser P."/>
            <person name="Kim H."/>
            <person name="Kim K.W."/>
            <person name="Kim S."/>
            <person name="Langenberger D."/>
            <person name="Lee M.K."/>
            <person name="Lee T."/>
            <person name="Mane S."/>
            <person name="Marcais G."/>
            <person name="Marz M."/>
            <person name="McElroy A.P."/>
            <person name="Modise T."/>
            <person name="Nefedov M."/>
            <person name="Notredame C."/>
            <person name="Paton I.R."/>
            <person name="Payne W.S."/>
            <person name="Pertea G."/>
            <person name="Prickett D."/>
            <person name="Puiu D."/>
            <person name="Qioa D."/>
            <person name="Raineri E."/>
            <person name="Ruffier M."/>
            <person name="Salzberg S.L."/>
            <person name="Schatz M.C."/>
            <person name="Scheuring C."/>
            <person name="Schmidt C.J."/>
            <person name="Schroeder S."/>
            <person name="Searle S.M."/>
            <person name="Smith E.J."/>
            <person name="Smith J."/>
            <person name="Sonstegard T.S."/>
            <person name="Stadler P.F."/>
            <person name="Tafer H."/>
            <person name="Tu Z.J."/>
            <person name="Van Tassell C.P."/>
            <person name="Vilella A.J."/>
            <person name="Williams K.P."/>
            <person name="Yorke J.A."/>
            <person name="Zhang L."/>
            <person name="Zhang H.B."/>
            <person name="Zhang X."/>
            <person name="Zhang Y."/>
            <person name="Reed K.M."/>
        </authorList>
    </citation>
    <scope>NUCLEOTIDE SEQUENCE [LARGE SCALE GENOMIC DNA]</scope>
</reference>
<evidence type="ECO:0000256" key="1">
    <source>
        <dbReference type="ARBA" id="ARBA00004475"/>
    </source>
</evidence>
<dbReference type="GO" id="GO:0031528">
    <property type="term" value="C:microvillus membrane"/>
    <property type="evidence" value="ECO:0007669"/>
    <property type="project" value="UniProtKB-SubCell"/>
</dbReference>
<dbReference type="Bgee" id="ENSMGAG00000012601">
    <property type="expression patterns" value="Expressed in thymus and 11 other cell types or tissues"/>
</dbReference>
<dbReference type="Pfam" id="PF05478">
    <property type="entry name" value="Prominin"/>
    <property type="match status" value="1"/>
</dbReference>
<keyword evidence="6" id="KW-0325">Glycoprotein</keyword>
<dbReference type="PANTHER" id="PTHR22730:SF3">
    <property type="entry name" value="PROMININ-1"/>
    <property type="match status" value="1"/>
</dbReference>
<gene>
    <name evidence="9" type="primary">PROM1</name>
</gene>
<dbReference type="Ensembl" id="ENSMGAT00000026244.1">
    <property type="protein sequence ID" value="ENSMGAP00000026148.1"/>
    <property type="gene ID" value="ENSMGAG00000012601.2"/>
</dbReference>
<dbReference type="GeneTree" id="ENSGT00530000063586"/>
<dbReference type="GO" id="GO:0016324">
    <property type="term" value="C:apical plasma membrane"/>
    <property type="evidence" value="ECO:0007669"/>
    <property type="project" value="TreeGrafter"/>
</dbReference>
<keyword evidence="3 7" id="KW-0812">Transmembrane</keyword>
<accession>A0A803Y301</accession>
<evidence type="ECO:0000256" key="8">
    <source>
        <dbReference type="SAM" id="SignalP"/>
    </source>
</evidence>
<dbReference type="GO" id="GO:0045494">
    <property type="term" value="P:photoreceptor cell maintenance"/>
    <property type="evidence" value="ECO:0007669"/>
    <property type="project" value="TreeGrafter"/>
</dbReference>
<dbReference type="OrthoDB" id="6229420at2759"/>
<feature type="transmembrane region" description="Helical" evidence="7">
    <location>
        <begin position="99"/>
        <end position="128"/>
    </location>
</feature>
<reference evidence="9" key="3">
    <citation type="submission" date="2025-09" db="UniProtKB">
        <authorList>
            <consortium name="Ensembl"/>
        </authorList>
    </citation>
    <scope>IDENTIFICATION</scope>
</reference>
<sequence>MAVELCLLLLLFCGSTISEVQPIYKPPPGTLDFGFVPAKTYDTGAYHEPGPIGILFKVVHAFLYLVQPNPFPQDLIRKLAQQKFGNTQGDYQKAIYYEIGFIVSAALGLLFILLLPLVGLCFCMCRCCDNCGGEMHQRQKKNADCQRSCFATFLFVASLIISIGVLCAYAANQHLTNQVRGAKKLVNSNFKDLKVFLNDTPAQIDYLVSQYNTTKDKALSDLNNVGPLLGSRVQEQLGKEVRPALDAALTMAGAIRETKEALENVSVSVEVLQEGTERLHGNLTDVKMHLSNTLNDSACAAAQAASTCNIIRNSLNQLNINANFSGLPGVSSQLAKVNDVLKIDLSSLVQKGYAAFNDTPDLVVNQTKNILSDIKNVLESIGSNISNFTKTLPVQKIIADLTVYLTQSEAYVQDYFPVVEQYDFYRWLGCLILCCMVVLIVIFYYLGLLCGTCGYDKHASPTTRGCISNTGGNFLMAGVGFSFLFSWVLMIVVVLTFVTGGNIEKLVCEPFEDKTLFKVLDTPYLLNQHWKNYLSGILFKNPNINLTFEKVYSDCKENKGIYTSLHLDHLFNINEFLNISMYTEDVALRIEHIQINLSKIILLDEIGKENLLNFSSSGIEGINFGAYLTEINKSVTKVDLLSFANDLEARADQLPKGALENALKGHANNIRMIHSQQVVPLEQAMSTLNQSIRLLKRTSSELTVKVKNVISAVNAAQLLINNNASLVIVQETKKYMDTIIGYFEQYIEWVKESIAMEVAACKPIANVIDTAVDIFLCSYVTDSVNTFWFGLGGSSMFLIPAIIFAVKLSKYYRRMDTEDVYDDSVEQW</sequence>
<keyword evidence="5 7" id="KW-0472">Membrane</keyword>
<feature type="chain" id="PRO_5032293003" evidence="8">
    <location>
        <begin position="19"/>
        <end position="828"/>
    </location>
</feature>
<feature type="signal peptide" evidence="8">
    <location>
        <begin position="1"/>
        <end position="18"/>
    </location>
</feature>
<keyword evidence="8" id="KW-0732">Signal</keyword>
<reference evidence="9" key="2">
    <citation type="submission" date="2025-08" db="UniProtKB">
        <authorList>
            <consortium name="Ensembl"/>
        </authorList>
    </citation>
    <scope>IDENTIFICATION</scope>
</reference>
<dbReference type="GO" id="GO:0009986">
    <property type="term" value="C:cell surface"/>
    <property type="evidence" value="ECO:0007669"/>
    <property type="project" value="TreeGrafter"/>
</dbReference>
<organism evidence="9 10">
    <name type="scientific">Meleagris gallopavo</name>
    <name type="common">Wild turkey</name>
    <dbReference type="NCBI Taxonomy" id="9103"/>
    <lineage>
        <taxon>Eukaryota</taxon>
        <taxon>Metazoa</taxon>
        <taxon>Chordata</taxon>
        <taxon>Craniata</taxon>
        <taxon>Vertebrata</taxon>
        <taxon>Euteleostomi</taxon>
        <taxon>Archelosauria</taxon>
        <taxon>Archosauria</taxon>
        <taxon>Dinosauria</taxon>
        <taxon>Saurischia</taxon>
        <taxon>Theropoda</taxon>
        <taxon>Coelurosauria</taxon>
        <taxon>Aves</taxon>
        <taxon>Neognathae</taxon>
        <taxon>Galloanserae</taxon>
        <taxon>Galliformes</taxon>
        <taxon>Phasianidae</taxon>
        <taxon>Meleagridinae</taxon>
        <taxon>Meleagris</taxon>
    </lineage>
</organism>
<dbReference type="RefSeq" id="XP_003205967.1">
    <property type="nucleotide sequence ID" value="XM_003205919.4"/>
</dbReference>
<dbReference type="InterPro" id="IPR008795">
    <property type="entry name" value="Prominin"/>
</dbReference>
<dbReference type="GO" id="GO:0015485">
    <property type="term" value="F:cholesterol binding"/>
    <property type="evidence" value="ECO:0007669"/>
    <property type="project" value="TreeGrafter"/>
</dbReference>
<feature type="transmembrane region" description="Helical" evidence="7">
    <location>
        <begin position="787"/>
        <end position="806"/>
    </location>
</feature>
<dbReference type="GO" id="GO:0071914">
    <property type="term" value="C:prominosome"/>
    <property type="evidence" value="ECO:0007669"/>
    <property type="project" value="TreeGrafter"/>
</dbReference>
<evidence type="ECO:0000256" key="4">
    <source>
        <dbReference type="ARBA" id="ARBA00022989"/>
    </source>
</evidence>
<evidence type="ECO:0000256" key="3">
    <source>
        <dbReference type="ARBA" id="ARBA00022692"/>
    </source>
</evidence>
<proteinExistence type="inferred from homology"/>
<keyword evidence="10" id="KW-1185">Reference proteome</keyword>
<feature type="transmembrane region" description="Helical" evidence="7">
    <location>
        <begin position="149"/>
        <end position="171"/>
    </location>
</feature>
<dbReference type="GO" id="GO:0060219">
    <property type="term" value="P:camera-type eye photoreceptor cell differentiation"/>
    <property type="evidence" value="ECO:0007669"/>
    <property type="project" value="TreeGrafter"/>
</dbReference>
<comment type="similarity">
    <text evidence="2">Belongs to the prominin family.</text>
</comment>
<evidence type="ECO:0000313" key="9">
    <source>
        <dbReference type="Ensembl" id="ENSMGAP00000026148.1"/>
    </source>
</evidence>
<feature type="transmembrane region" description="Helical" evidence="7">
    <location>
        <begin position="474"/>
        <end position="498"/>
    </location>
</feature>
<protein>
    <submittedName>
        <fullName evidence="9">Prominin 1</fullName>
    </submittedName>
</protein>
<evidence type="ECO:0000313" key="10">
    <source>
        <dbReference type="Proteomes" id="UP000001645"/>
    </source>
</evidence>
<evidence type="ECO:0000256" key="7">
    <source>
        <dbReference type="SAM" id="Phobius"/>
    </source>
</evidence>
<dbReference type="PANTHER" id="PTHR22730">
    <property type="entry name" value="PROMININ PROM PROTEIN"/>
    <property type="match status" value="1"/>
</dbReference>
<dbReference type="AlphaFoldDB" id="A0A803Y301"/>
<dbReference type="Proteomes" id="UP000001645">
    <property type="component" value="Chromosome 4"/>
</dbReference>
<name>A0A803Y301_MELGA</name>
<dbReference type="GeneID" id="100545523"/>
<evidence type="ECO:0000256" key="5">
    <source>
        <dbReference type="ARBA" id="ARBA00023136"/>
    </source>
</evidence>
<dbReference type="GO" id="GO:0005929">
    <property type="term" value="C:cilium"/>
    <property type="evidence" value="ECO:0007669"/>
    <property type="project" value="TreeGrafter"/>
</dbReference>
<evidence type="ECO:0000256" key="6">
    <source>
        <dbReference type="ARBA" id="ARBA00023180"/>
    </source>
</evidence>
<keyword evidence="4 7" id="KW-1133">Transmembrane helix</keyword>
<evidence type="ECO:0000256" key="2">
    <source>
        <dbReference type="ARBA" id="ARBA00006058"/>
    </source>
</evidence>
<comment type="subcellular location">
    <subcellularLocation>
        <location evidence="1">Cell projection</location>
        <location evidence="1">Microvillus membrane</location>
        <topology evidence="1">Multi-pass membrane protein</topology>
    </subcellularLocation>
</comment>
<feature type="transmembrane region" description="Helical" evidence="7">
    <location>
        <begin position="424"/>
        <end position="453"/>
    </location>
</feature>
<dbReference type="CTD" id="8842"/>